<proteinExistence type="predicted"/>
<dbReference type="InterPro" id="IPR039421">
    <property type="entry name" value="Type_1_exporter"/>
</dbReference>
<evidence type="ECO:0000259" key="8">
    <source>
        <dbReference type="PROSITE" id="PS50893"/>
    </source>
</evidence>
<dbReference type="Gene3D" id="1.20.1560.10">
    <property type="entry name" value="ABC transporter type 1, transmembrane domain"/>
    <property type="match status" value="1"/>
</dbReference>
<gene>
    <name evidence="10" type="ORF">JOF46_004067</name>
</gene>
<feature type="transmembrane region" description="Helical" evidence="7">
    <location>
        <begin position="171"/>
        <end position="191"/>
    </location>
</feature>
<dbReference type="PROSITE" id="PS50893">
    <property type="entry name" value="ABC_TRANSPORTER_2"/>
    <property type="match status" value="1"/>
</dbReference>
<organism evidence="10 11">
    <name type="scientific">Paeniglutamicibacter psychrophenolicus</name>
    <dbReference type="NCBI Taxonomy" id="257454"/>
    <lineage>
        <taxon>Bacteria</taxon>
        <taxon>Bacillati</taxon>
        <taxon>Actinomycetota</taxon>
        <taxon>Actinomycetes</taxon>
        <taxon>Micrococcales</taxon>
        <taxon>Micrococcaceae</taxon>
        <taxon>Paeniglutamicibacter</taxon>
    </lineage>
</organism>
<dbReference type="InterPro" id="IPR027417">
    <property type="entry name" value="P-loop_NTPase"/>
</dbReference>
<comment type="caution">
    <text evidence="10">The sequence shown here is derived from an EMBL/GenBank/DDBJ whole genome shotgun (WGS) entry which is preliminary data.</text>
</comment>
<dbReference type="InterPro" id="IPR011527">
    <property type="entry name" value="ABC1_TM_dom"/>
</dbReference>
<feature type="domain" description="ABC transmembrane type-1" evidence="9">
    <location>
        <begin position="20"/>
        <end position="305"/>
    </location>
</feature>
<dbReference type="SUPFAM" id="SSF52540">
    <property type="entry name" value="P-loop containing nucleoside triphosphate hydrolases"/>
    <property type="match status" value="1"/>
</dbReference>
<dbReference type="CDD" id="cd07346">
    <property type="entry name" value="ABC_6TM_exporters"/>
    <property type="match status" value="1"/>
</dbReference>
<keyword evidence="5 7" id="KW-1133">Transmembrane helix</keyword>
<evidence type="ECO:0000256" key="1">
    <source>
        <dbReference type="ARBA" id="ARBA00004651"/>
    </source>
</evidence>
<dbReference type="SMART" id="SM00382">
    <property type="entry name" value="AAA"/>
    <property type="match status" value="1"/>
</dbReference>
<protein>
    <submittedName>
        <fullName evidence="10">ATP-binding cassette subfamily B protein</fullName>
    </submittedName>
</protein>
<comment type="subcellular location">
    <subcellularLocation>
        <location evidence="1">Cell membrane</location>
        <topology evidence="1">Multi-pass membrane protein</topology>
    </subcellularLocation>
</comment>
<evidence type="ECO:0000256" key="6">
    <source>
        <dbReference type="ARBA" id="ARBA00023136"/>
    </source>
</evidence>
<evidence type="ECO:0000313" key="11">
    <source>
        <dbReference type="Proteomes" id="UP000766570"/>
    </source>
</evidence>
<dbReference type="InterPro" id="IPR003439">
    <property type="entry name" value="ABC_transporter-like_ATP-bd"/>
</dbReference>
<evidence type="ECO:0000256" key="2">
    <source>
        <dbReference type="ARBA" id="ARBA00022692"/>
    </source>
</evidence>
<feature type="transmembrane region" description="Helical" evidence="7">
    <location>
        <begin position="251"/>
        <end position="274"/>
    </location>
</feature>
<name>A0ABS4WIZ1_9MICC</name>
<dbReference type="Gene3D" id="3.40.50.300">
    <property type="entry name" value="P-loop containing nucleotide triphosphate hydrolases"/>
    <property type="match status" value="1"/>
</dbReference>
<keyword evidence="6 7" id="KW-0472">Membrane</keyword>
<evidence type="ECO:0000256" key="4">
    <source>
        <dbReference type="ARBA" id="ARBA00022840"/>
    </source>
</evidence>
<feature type="transmembrane region" description="Helical" evidence="7">
    <location>
        <begin position="63"/>
        <end position="83"/>
    </location>
</feature>
<keyword evidence="4 10" id="KW-0067">ATP-binding</keyword>
<feature type="transmembrane region" description="Helical" evidence="7">
    <location>
        <begin position="145"/>
        <end position="165"/>
    </location>
</feature>
<feature type="domain" description="ABC transporter" evidence="8">
    <location>
        <begin position="340"/>
        <end position="572"/>
    </location>
</feature>
<dbReference type="GO" id="GO:0005524">
    <property type="term" value="F:ATP binding"/>
    <property type="evidence" value="ECO:0007669"/>
    <property type="project" value="UniProtKB-KW"/>
</dbReference>
<evidence type="ECO:0000256" key="7">
    <source>
        <dbReference type="SAM" id="Phobius"/>
    </source>
</evidence>
<dbReference type="PANTHER" id="PTHR24221:SF654">
    <property type="entry name" value="ATP-BINDING CASSETTE SUB-FAMILY B MEMBER 6"/>
    <property type="match status" value="1"/>
</dbReference>
<evidence type="ECO:0000313" key="10">
    <source>
        <dbReference type="EMBL" id="MBP2376155.1"/>
    </source>
</evidence>
<accession>A0ABS4WIZ1</accession>
<dbReference type="Pfam" id="PF00664">
    <property type="entry name" value="ABC_membrane"/>
    <property type="match status" value="1"/>
</dbReference>
<dbReference type="Pfam" id="PF00005">
    <property type="entry name" value="ABC_tran"/>
    <property type="match status" value="1"/>
</dbReference>
<evidence type="ECO:0000256" key="5">
    <source>
        <dbReference type="ARBA" id="ARBA00022989"/>
    </source>
</evidence>
<evidence type="ECO:0000259" key="9">
    <source>
        <dbReference type="PROSITE" id="PS50929"/>
    </source>
</evidence>
<dbReference type="InterPro" id="IPR036640">
    <property type="entry name" value="ABC1_TM_sf"/>
</dbReference>
<keyword evidence="3" id="KW-0547">Nucleotide-binding</keyword>
<sequence>MSSGFSDPSTGKDPFRISRALIAAVVAAGVLQSVALVFFVVAVHQMLRAVGPDQFGSQAQADWTAGTNAAWLLLASMAGVALGRGASFAFSERAGYEMVRELRMSQYRHLQGMSQRQLQHRSRGGLLLRFTGDLGMLRTWVSRGLLEGSVCVIVVCAGLGTLFWLDPHLGTAVAGSLCLVAAAGLAGGHGMRKSIRSMRRRRSLLTSNIDEQLQAMPVVQGFDRLAGEESRLSRQNDAMTRSLVSVANRRGFWRMLTALCGLLPVAAVLCVGLVQVRNQQMDLAALVSGLVVAQYLARPVRVIGQGHDHWHRSRISDGKIRDFLASSSRRLDDGSPSLLVGAGEIQMRGLAVEGSLKPLTATIAGGQFVAVTGANGSGKSTLLAAIAGLVAPTSGLLLLDGQDTSEVNLRSRLGRCGFVSPDLPLMRGSVLRNITYGRPLSTGAEIHRVVLGSGLDEVLSDLENGIDTWLTEGGRNLSVGQRQRIAWARALMGNPKILLLDEPGSMLDRRARDALHGMLHHHAGTVVLATHDPDELAMADVIWHLERGQLVRVQSGESYHEESWLAQQADPARFAGMGGIR</sequence>
<dbReference type="SUPFAM" id="SSF90123">
    <property type="entry name" value="ABC transporter transmembrane region"/>
    <property type="match status" value="1"/>
</dbReference>
<dbReference type="PANTHER" id="PTHR24221">
    <property type="entry name" value="ATP-BINDING CASSETTE SUB-FAMILY B"/>
    <property type="match status" value="1"/>
</dbReference>
<reference evidence="10 11" key="1">
    <citation type="submission" date="2021-03" db="EMBL/GenBank/DDBJ databases">
        <title>Sequencing the genomes of 1000 actinobacteria strains.</title>
        <authorList>
            <person name="Klenk H.-P."/>
        </authorList>
    </citation>
    <scope>NUCLEOTIDE SEQUENCE [LARGE SCALE GENOMIC DNA]</scope>
    <source>
        <strain evidence="10 11">DSM 15454</strain>
    </source>
</reference>
<dbReference type="InterPro" id="IPR003593">
    <property type="entry name" value="AAA+_ATPase"/>
</dbReference>
<keyword evidence="11" id="KW-1185">Reference proteome</keyword>
<evidence type="ECO:0000256" key="3">
    <source>
        <dbReference type="ARBA" id="ARBA00022741"/>
    </source>
</evidence>
<dbReference type="InterPro" id="IPR017871">
    <property type="entry name" value="ABC_transporter-like_CS"/>
</dbReference>
<keyword evidence="2 7" id="KW-0812">Transmembrane</keyword>
<dbReference type="RefSeq" id="WP_209910744.1">
    <property type="nucleotide sequence ID" value="NZ_BAAAMI010000029.1"/>
</dbReference>
<dbReference type="PROSITE" id="PS00211">
    <property type="entry name" value="ABC_TRANSPORTER_1"/>
    <property type="match status" value="1"/>
</dbReference>
<feature type="transmembrane region" description="Helical" evidence="7">
    <location>
        <begin position="21"/>
        <end position="43"/>
    </location>
</feature>
<dbReference type="PROSITE" id="PS50929">
    <property type="entry name" value="ABC_TM1F"/>
    <property type="match status" value="1"/>
</dbReference>
<dbReference type="Proteomes" id="UP000766570">
    <property type="component" value="Unassembled WGS sequence"/>
</dbReference>
<dbReference type="EMBL" id="JAGIOE010000001">
    <property type="protein sequence ID" value="MBP2376155.1"/>
    <property type="molecule type" value="Genomic_DNA"/>
</dbReference>